<evidence type="ECO:0000256" key="1">
    <source>
        <dbReference type="ARBA" id="ARBA00001974"/>
    </source>
</evidence>
<dbReference type="PANTHER" id="PTHR43098:SF3">
    <property type="entry name" value="L-ORNITHINE N(5)-MONOOXYGENASE-RELATED"/>
    <property type="match status" value="1"/>
</dbReference>
<comment type="caution">
    <text evidence="8">The sequence shown here is derived from an EMBL/GenBank/DDBJ whole genome shotgun (WGS) entry which is preliminary data.</text>
</comment>
<dbReference type="InterPro" id="IPR036188">
    <property type="entry name" value="FAD/NAD-bd_sf"/>
</dbReference>
<dbReference type="InterPro" id="IPR050775">
    <property type="entry name" value="FAD-binding_Monooxygenases"/>
</dbReference>
<dbReference type="Gene3D" id="3.50.50.60">
    <property type="entry name" value="FAD/NAD(P)-binding domain"/>
    <property type="match status" value="2"/>
</dbReference>
<dbReference type="GO" id="GO:0033776">
    <property type="term" value="F:phenylacetone monooxygenase activity"/>
    <property type="evidence" value="ECO:0007669"/>
    <property type="project" value="UniProtKB-EC"/>
</dbReference>
<keyword evidence="3" id="KW-0285">Flavoprotein</keyword>
<dbReference type="PANTHER" id="PTHR43098">
    <property type="entry name" value="L-ORNITHINE N(5)-MONOOXYGENASE-RELATED"/>
    <property type="match status" value="1"/>
</dbReference>
<keyword evidence="9" id="KW-1185">Reference proteome</keyword>
<organism evidence="8 9">
    <name type="scientific">Cupriavidus numazuensis</name>
    <dbReference type="NCBI Taxonomy" id="221992"/>
    <lineage>
        <taxon>Bacteria</taxon>
        <taxon>Pseudomonadati</taxon>
        <taxon>Pseudomonadota</taxon>
        <taxon>Betaproteobacteria</taxon>
        <taxon>Burkholderiales</taxon>
        <taxon>Burkholderiaceae</taxon>
        <taxon>Cupriavidus</taxon>
    </lineage>
</organism>
<evidence type="ECO:0000256" key="6">
    <source>
        <dbReference type="ARBA" id="ARBA00023002"/>
    </source>
</evidence>
<keyword evidence="7 8" id="KW-0503">Monooxygenase</keyword>
<evidence type="ECO:0000256" key="4">
    <source>
        <dbReference type="ARBA" id="ARBA00022827"/>
    </source>
</evidence>
<dbReference type="InterPro" id="IPR020946">
    <property type="entry name" value="Flavin_mOase-like"/>
</dbReference>
<dbReference type="EC" id="1.14.13.92" evidence="8"/>
<evidence type="ECO:0000256" key="2">
    <source>
        <dbReference type="ARBA" id="ARBA00010139"/>
    </source>
</evidence>
<keyword evidence="4" id="KW-0274">FAD</keyword>
<gene>
    <name evidence="8" type="primary">pamO_2</name>
    <name evidence="8" type="ORF">LMG26411_02640</name>
</gene>
<sequence>MGQDSTILDAVIVGSGFAGLYAIKRLRDAGFSIQAFEAGDGIGGTWYWNRYPGARVDLECWDYSYSFSPELQDEWDWPERYPTSSELMRYLNHVADRFHLRESIQFNTKVTSAVFDEQANLWNVTTSYGKTVKARFFVPATGVLSVPKPPEIPGIETFGGQTYHTGRWPHHEVDFTNKRVGVIGTGSSGIQVIQALAGKCKHLTVFQRTAVFVVPAKNHPLTPAMRARVRATYGERRAISRLTRFGIAVPMSSESAVEATVEERQKKYENAWENSQLLGFRMCYGDILADEAANETVAEFIRGKIREIVKKPDVAEKLLPRGFPFGTKRPCLGDTYYSVYNRDDVELVDLRATPIERIVPEGVVTSDGLHELDVLICATGYDALTGALTQIDVRGLGGRKLTDKWSEGAKTYLGLMTAGFPNLFTVTGPGSPGPLANMSMSIEQHVDWITHCMEHLRDHNIDRIEAGQHAEEAWMQHVQEIVSRTLYLKANSWYLGANVPGKPQVFLPYLGGHGTYRKKCDDVAAAGYEGFVLRHRAESEAANEPVNAGHGEAARSAAAGMLGGGA</sequence>
<dbReference type="RefSeq" id="WP_211953711.1">
    <property type="nucleotide sequence ID" value="NZ_CAJPVI010000014.1"/>
</dbReference>
<keyword evidence="6 8" id="KW-0560">Oxidoreductase</keyword>
<protein>
    <submittedName>
        <fullName evidence="8">Phenylacetone monooxygenase</fullName>
        <ecNumber evidence="8">1.14.13.92</ecNumber>
    </submittedName>
</protein>
<comment type="similarity">
    <text evidence="2">Belongs to the FAD-binding monooxygenase family.</text>
</comment>
<dbReference type="EMBL" id="CAJPVI010000014">
    <property type="protein sequence ID" value="CAG2144881.1"/>
    <property type="molecule type" value="Genomic_DNA"/>
</dbReference>
<evidence type="ECO:0000256" key="3">
    <source>
        <dbReference type="ARBA" id="ARBA00022630"/>
    </source>
</evidence>
<dbReference type="SUPFAM" id="SSF51905">
    <property type="entry name" value="FAD/NAD(P)-binding domain"/>
    <property type="match status" value="1"/>
</dbReference>
<dbReference type="Proteomes" id="UP000672657">
    <property type="component" value="Unassembled WGS sequence"/>
</dbReference>
<reference evidence="8 9" key="1">
    <citation type="submission" date="2021-03" db="EMBL/GenBank/DDBJ databases">
        <authorList>
            <person name="Peeters C."/>
        </authorList>
    </citation>
    <scope>NUCLEOTIDE SEQUENCE [LARGE SCALE GENOMIC DNA]</scope>
    <source>
        <strain evidence="8 9">LMG 26411</strain>
    </source>
</reference>
<evidence type="ECO:0000313" key="8">
    <source>
        <dbReference type="EMBL" id="CAG2144881.1"/>
    </source>
</evidence>
<evidence type="ECO:0000256" key="7">
    <source>
        <dbReference type="ARBA" id="ARBA00023033"/>
    </source>
</evidence>
<keyword evidence="5" id="KW-0521">NADP</keyword>
<accession>A0ABM8TGJ1</accession>
<proteinExistence type="inferred from homology"/>
<comment type="cofactor">
    <cofactor evidence="1">
        <name>FAD</name>
        <dbReference type="ChEBI" id="CHEBI:57692"/>
    </cofactor>
</comment>
<evidence type="ECO:0000313" key="9">
    <source>
        <dbReference type="Proteomes" id="UP000672657"/>
    </source>
</evidence>
<evidence type="ECO:0000256" key="5">
    <source>
        <dbReference type="ARBA" id="ARBA00022857"/>
    </source>
</evidence>
<name>A0ABM8TGJ1_9BURK</name>
<dbReference type="Pfam" id="PF00743">
    <property type="entry name" value="FMO-like"/>
    <property type="match status" value="1"/>
</dbReference>